<dbReference type="Pfam" id="PF05970">
    <property type="entry name" value="PIF1"/>
    <property type="match status" value="1"/>
</dbReference>
<evidence type="ECO:0000313" key="4">
    <source>
        <dbReference type="Proteomes" id="UP001438707"/>
    </source>
</evidence>
<protein>
    <recommendedName>
        <fullName evidence="1">ATP-dependent DNA helicase</fullName>
        <ecNumber evidence="1">5.6.2.3</ecNumber>
    </recommendedName>
</protein>
<comment type="similarity">
    <text evidence="1">Belongs to the helicase family.</text>
</comment>
<keyword evidence="4" id="KW-1185">Reference proteome</keyword>
<dbReference type="GO" id="GO:0006310">
    <property type="term" value="P:DNA recombination"/>
    <property type="evidence" value="ECO:0007669"/>
    <property type="project" value="UniProtKB-KW"/>
</dbReference>
<evidence type="ECO:0000259" key="2">
    <source>
        <dbReference type="Pfam" id="PF05970"/>
    </source>
</evidence>
<keyword evidence="1" id="KW-0067">ATP-binding</keyword>
<name>A0AAW1QBM9_9CHLO</name>
<dbReference type="PANTHER" id="PTHR10492:SF57">
    <property type="entry name" value="ATP-DEPENDENT DNA HELICASE"/>
    <property type="match status" value="1"/>
</dbReference>
<evidence type="ECO:0000313" key="3">
    <source>
        <dbReference type="EMBL" id="KAK9818788.1"/>
    </source>
</evidence>
<dbReference type="EC" id="5.6.2.3" evidence="1"/>
<dbReference type="GO" id="GO:0016787">
    <property type="term" value="F:hydrolase activity"/>
    <property type="evidence" value="ECO:0007669"/>
    <property type="project" value="UniProtKB-KW"/>
</dbReference>
<gene>
    <name evidence="3" type="ORF">WJX74_010213</name>
</gene>
<feature type="domain" description="DNA helicase Pif1-like DEAD-box helicase" evidence="2">
    <location>
        <begin position="10"/>
        <end position="72"/>
    </location>
</feature>
<dbReference type="GO" id="GO:0006281">
    <property type="term" value="P:DNA repair"/>
    <property type="evidence" value="ECO:0007669"/>
    <property type="project" value="UniProtKB-KW"/>
</dbReference>
<dbReference type="GO" id="GO:0043139">
    <property type="term" value="F:5'-3' DNA helicase activity"/>
    <property type="evidence" value="ECO:0007669"/>
    <property type="project" value="UniProtKB-EC"/>
</dbReference>
<comment type="catalytic activity">
    <reaction evidence="1">
        <text>ATP + H2O = ADP + phosphate + H(+)</text>
        <dbReference type="Rhea" id="RHEA:13065"/>
        <dbReference type="ChEBI" id="CHEBI:15377"/>
        <dbReference type="ChEBI" id="CHEBI:15378"/>
        <dbReference type="ChEBI" id="CHEBI:30616"/>
        <dbReference type="ChEBI" id="CHEBI:43474"/>
        <dbReference type="ChEBI" id="CHEBI:456216"/>
        <dbReference type="EC" id="5.6.2.3"/>
    </reaction>
</comment>
<evidence type="ECO:0000256" key="1">
    <source>
        <dbReference type="RuleBase" id="RU363044"/>
    </source>
</evidence>
<proteinExistence type="inferred from homology"/>
<keyword evidence="1" id="KW-0547">Nucleotide-binding</keyword>
<dbReference type="GO" id="GO:0005524">
    <property type="term" value="F:ATP binding"/>
    <property type="evidence" value="ECO:0007669"/>
    <property type="project" value="UniProtKB-KW"/>
</dbReference>
<dbReference type="GO" id="GO:0000723">
    <property type="term" value="P:telomere maintenance"/>
    <property type="evidence" value="ECO:0007669"/>
    <property type="project" value="InterPro"/>
</dbReference>
<organism evidence="3 4">
    <name type="scientific">Apatococcus lobatus</name>
    <dbReference type="NCBI Taxonomy" id="904363"/>
    <lineage>
        <taxon>Eukaryota</taxon>
        <taxon>Viridiplantae</taxon>
        <taxon>Chlorophyta</taxon>
        <taxon>core chlorophytes</taxon>
        <taxon>Trebouxiophyceae</taxon>
        <taxon>Chlorellales</taxon>
        <taxon>Chlorellaceae</taxon>
        <taxon>Apatococcus</taxon>
    </lineage>
</organism>
<accession>A0AAW1QBM9</accession>
<keyword evidence="1" id="KW-0378">Hydrolase</keyword>
<dbReference type="Proteomes" id="UP001438707">
    <property type="component" value="Unassembled WGS sequence"/>
</dbReference>
<dbReference type="PANTHER" id="PTHR10492">
    <property type="match status" value="1"/>
</dbReference>
<keyword evidence="1" id="KW-0234">DNA repair</keyword>
<keyword evidence="1" id="KW-0233">DNA recombination</keyword>
<dbReference type="EMBL" id="JALJOS010000055">
    <property type="protein sequence ID" value="KAK9818788.1"/>
    <property type="molecule type" value="Genomic_DNA"/>
</dbReference>
<comment type="cofactor">
    <cofactor evidence="1">
        <name>Mg(2+)</name>
        <dbReference type="ChEBI" id="CHEBI:18420"/>
    </cofactor>
</comment>
<comment type="caution">
    <text evidence="3">The sequence shown here is derived from an EMBL/GenBank/DDBJ whole genome shotgun (WGS) entry which is preliminary data.</text>
</comment>
<keyword evidence="1" id="KW-0347">Helicase</keyword>
<sequence>MGTSQPHLADFPFGGKAFVLGGDFRQVLPVVRRGDKAAILAAALKNSPLWRHAIPLRLHINMRVQQLSGQDAESMR</sequence>
<reference evidence="3 4" key="1">
    <citation type="journal article" date="2024" name="Nat. Commun.">
        <title>Phylogenomics reveals the evolutionary origins of lichenization in chlorophyte algae.</title>
        <authorList>
            <person name="Puginier C."/>
            <person name="Libourel C."/>
            <person name="Otte J."/>
            <person name="Skaloud P."/>
            <person name="Haon M."/>
            <person name="Grisel S."/>
            <person name="Petersen M."/>
            <person name="Berrin J.G."/>
            <person name="Delaux P.M."/>
            <person name="Dal Grande F."/>
            <person name="Keller J."/>
        </authorList>
    </citation>
    <scope>NUCLEOTIDE SEQUENCE [LARGE SCALE GENOMIC DNA]</scope>
    <source>
        <strain evidence="3 4">SAG 2145</strain>
    </source>
</reference>
<dbReference type="InterPro" id="IPR010285">
    <property type="entry name" value="DNA_helicase_pif1-like_DEAD"/>
</dbReference>
<keyword evidence="1" id="KW-0227">DNA damage</keyword>
<dbReference type="AlphaFoldDB" id="A0AAW1QBM9"/>